<dbReference type="InterPro" id="IPR035907">
    <property type="entry name" value="Hppk_sf"/>
</dbReference>
<dbReference type="OrthoDB" id="9808041at2"/>
<reference evidence="11" key="1">
    <citation type="journal article" date="2017" name="Appl. Environ. Microbiol.">
        <title>Genomic analysis of Calderihabitans maritimus KKC1, a thermophilic hydrogenogenic carboxydotrophic bacterium isolated from marine sediment.</title>
        <authorList>
            <person name="Omae K."/>
            <person name="Yoneda Y."/>
            <person name="Fukuyama Y."/>
            <person name="Yoshida T."/>
            <person name="Sako Y."/>
        </authorList>
    </citation>
    <scope>NUCLEOTIDE SEQUENCE [LARGE SCALE GENOMIC DNA]</scope>
    <source>
        <strain evidence="11">KKC1</strain>
    </source>
</reference>
<dbReference type="SUPFAM" id="SSF55083">
    <property type="entry name" value="6-hydroxymethyl-7,8-dihydropterin pyrophosphokinase, HPPK"/>
    <property type="match status" value="1"/>
</dbReference>
<dbReference type="AlphaFoldDB" id="A0A1Z5HRQ7"/>
<evidence type="ECO:0000259" key="9">
    <source>
        <dbReference type="PROSITE" id="PS00794"/>
    </source>
</evidence>
<feature type="domain" description="7,8-dihydro-6-hydroxymethylpterin-pyrophosphokinase" evidence="9">
    <location>
        <begin position="89"/>
        <end position="100"/>
    </location>
</feature>
<evidence type="ECO:0000256" key="5">
    <source>
        <dbReference type="ARBA" id="ARBA00022741"/>
    </source>
</evidence>
<sequence>MKERVYLGLGGNVGPVKENLARAIQLLDEHPEIEVVGRSKWYLSSPVGKEDQPWFINGVIEIYTTLKPEQLLKVVNEIEQKLGRQRRERWGPRTVDIDILLFGDQIINTEDLVIPHPRLKERSFVLVPLRELNSRLTLPTGEQVEELIEKLEFSEQQVLPINLKHDKI</sequence>
<evidence type="ECO:0000256" key="4">
    <source>
        <dbReference type="ARBA" id="ARBA00022679"/>
    </source>
</evidence>
<accession>A0A1Z5HRQ7</accession>
<dbReference type="GO" id="GO:0046654">
    <property type="term" value="P:tetrahydrofolate biosynthetic process"/>
    <property type="evidence" value="ECO:0007669"/>
    <property type="project" value="UniProtKB-UniPathway"/>
</dbReference>
<comment type="pathway">
    <text evidence="2">Cofactor biosynthesis; tetrahydrofolate biosynthesis; 2-amino-4-hydroxy-6-hydroxymethyl-7,8-dihydropteridine diphosphate from 7,8-dihydroneopterin triphosphate: step 4/4.</text>
</comment>
<organism evidence="10 11">
    <name type="scientific">Calderihabitans maritimus</name>
    <dbReference type="NCBI Taxonomy" id="1246530"/>
    <lineage>
        <taxon>Bacteria</taxon>
        <taxon>Bacillati</taxon>
        <taxon>Bacillota</taxon>
        <taxon>Clostridia</taxon>
        <taxon>Neomoorellales</taxon>
        <taxon>Calderihabitantaceae</taxon>
        <taxon>Calderihabitans</taxon>
    </lineage>
</organism>
<dbReference type="CDD" id="cd00483">
    <property type="entry name" value="HPPK"/>
    <property type="match status" value="1"/>
</dbReference>
<dbReference type="PANTHER" id="PTHR43071">
    <property type="entry name" value="2-AMINO-4-HYDROXY-6-HYDROXYMETHYLDIHYDROPTERIDINE PYROPHOSPHOKINASE"/>
    <property type="match status" value="1"/>
</dbReference>
<dbReference type="RefSeq" id="WP_088553618.1">
    <property type="nucleotide sequence ID" value="NZ_BDGJ01000063.1"/>
</dbReference>
<evidence type="ECO:0000256" key="1">
    <source>
        <dbReference type="ARBA" id="ARBA00000198"/>
    </source>
</evidence>
<comment type="catalytic activity">
    <reaction evidence="1">
        <text>6-hydroxymethyl-7,8-dihydropterin + ATP = (7,8-dihydropterin-6-yl)methyl diphosphate + AMP + H(+)</text>
        <dbReference type="Rhea" id="RHEA:11412"/>
        <dbReference type="ChEBI" id="CHEBI:15378"/>
        <dbReference type="ChEBI" id="CHEBI:30616"/>
        <dbReference type="ChEBI" id="CHEBI:44841"/>
        <dbReference type="ChEBI" id="CHEBI:72950"/>
        <dbReference type="ChEBI" id="CHEBI:456215"/>
        <dbReference type="EC" id="2.7.6.3"/>
    </reaction>
</comment>
<evidence type="ECO:0000256" key="2">
    <source>
        <dbReference type="ARBA" id="ARBA00005051"/>
    </source>
</evidence>
<gene>
    <name evidence="10" type="ORF">KKC1_13710</name>
</gene>
<dbReference type="PROSITE" id="PS00794">
    <property type="entry name" value="HPPK"/>
    <property type="match status" value="1"/>
</dbReference>
<dbReference type="Pfam" id="PF01288">
    <property type="entry name" value="HPPK"/>
    <property type="match status" value="1"/>
</dbReference>
<evidence type="ECO:0000256" key="6">
    <source>
        <dbReference type="ARBA" id="ARBA00022777"/>
    </source>
</evidence>
<dbReference type="GO" id="GO:0046656">
    <property type="term" value="P:folic acid biosynthetic process"/>
    <property type="evidence" value="ECO:0007669"/>
    <property type="project" value="UniProtKB-KW"/>
</dbReference>
<dbReference type="Gene3D" id="3.30.70.560">
    <property type="entry name" value="7,8-Dihydro-6-hydroxymethylpterin-pyrophosphokinase HPPK"/>
    <property type="match status" value="1"/>
</dbReference>
<keyword evidence="7" id="KW-0067">ATP-binding</keyword>
<dbReference type="PANTHER" id="PTHR43071:SF1">
    <property type="entry name" value="2-AMINO-4-HYDROXY-6-HYDROXYMETHYLDIHYDROPTERIDINE PYROPHOSPHOKINASE"/>
    <property type="match status" value="1"/>
</dbReference>
<dbReference type="Proteomes" id="UP000197032">
    <property type="component" value="Unassembled WGS sequence"/>
</dbReference>
<dbReference type="GO" id="GO:0003848">
    <property type="term" value="F:2-amino-4-hydroxy-6-hydroxymethyldihydropteridine diphosphokinase activity"/>
    <property type="evidence" value="ECO:0007669"/>
    <property type="project" value="UniProtKB-EC"/>
</dbReference>
<keyword evidence="6 10" id="KW-0418">Kinase</keyword>
<evidence type="ECO:0000256" key="8">
    <source>
        <dbReference type="ARBA" id="ARBA00022909"/>
    </source>
</evidence>
<evidence type="ECO:0000256" key="7">
    <source>
        <dbReference type="ARBA" id="ARBA00022840"/>
    </source>
</evidence>
<dbReference type="InterPro" id="IPR000550">
    <property type="entry name" value="Hppk"/>
</dbReference>
<dbReference type="GO" id="GO:0016301">
    <property type="term" value="F:kinase activity"/>
    <property type="evidence" value="ECO:0007669"/>
    <property type="project" value="UniProtKB-KW"/>
</dbReference>
<evidence type="ECO:0000256" key="3">
    <source>
        <dbReference type="ARBA" id="ARBA00013253"/>
    </source>
</evidence>
<name>A0A1Z5HRQ7_9FIRM</name>
<keyword evidence="8" id="KW-0289">Folate biosynthesis</keyword>
<keyword evidence="11" id="KW-1185">Reference proteome</keyword>
<keyword evidence="5" id="KW-0547">Nucleotide-binding</keyword>
<dbReference type="NCBIfam" id="TIGR01498">
    <property type="entry name" value="folK"/>
    <property type="match status" value="1"/>
</dbReference>
<evidence type="ECO:0000313" key="10">
    <source>
        <dbReference type="EMBL" id="GAW92213.1"/>
    </source>
</evidence>
<keyword evidence="4" id="KW-0808">Transferase</keyword>
<dbReference type="UniPathway" id="UPA00077">
    <property type="reaction ID" value="UER00155"/>
</dbReference>
<protein>
    <recommendedName>
        <fullName evidence="3">2-amino-4-hydroxy-6-hydroxymethyldihydropteridine diphosphokinase</fullName>
        <ecNumber evidence="3">2.7.6.3</ecNumber>
    </recommendedName>
</protein>
<dbReference type="EMBL" id="BDGJ01000063">
    <property type="protein sequence ID" value="GAW92213.1"/>
    <property type="molecule type" value="Genomic_DNA"/>
</dbReference>
<dbReference type="EC" id="2.7.6.3" evidence="3"/>
<comment type="caution">
    <text evidence="10">The sequence shown here is derived from an EMBL/GenBank/DDBJ whole genome shotgun (WGS) entry which is preliminary data.</text>
</comment>
<proteinExistence type="predicted"/>
<dbReference type="GO" id="GO:0005524">
    <property type="term" value="F:ATP binding"/>
    <property type="evidence" value="ECO:0007669"/>
    <property type="project" value="UniProtKB-KW"/>
</dbReference>
<evidence type="ECO:0000313" key="11">
    <source>
        <dbReference type="Proteomes" id="UP000197032"/>
    </source>
</evidence>